<evidence type="ECO:0000256" key="8">
    <source>
        <dbReference type="ARBA" id="ARBA00022840"/>
    </source>
</evidence>
<evidence type="ECO:0000256" key="2">
    <source>
        <dbReference type="ARBA" id="ARBA00004496"/>
    </source>
</evidence>
<dbReference type="Pfam" id="PF03484">
    <property type="entry name" value="B5"/>
    <property type="match status" value="1"/>
</dbReference>
<comment type="similarity">
    <text evidence="3 12">Belongs to the phenylalanyl-tRNA synthetase beta subunit family. Type 2 subfamily.</text>
</comment>
<name>D2RER2_ARCPA</name>
<dbReference type="eggNOG" id="arCOG00412">
    <property type="taxonomic scope" value="Archaea"/>
</dbReference>
<dbReference type="GO" id="GO:0005524">
    <property type="term" value="F:ATP binding"/>
    <property type="evidence" value="ECO:0007669"/>
    <property type="project" value="UniProtKB-UniRule"/>
</dbReference>
<dbReference type="GO" id="GO:0004826">
    <property type="term" value="F:phenylalanine-tRNA ligase activity"/>
    <property type="evidence" value="ECO:0007669"/>
    <property type="project" value="UniProtKB-UniRule"/>
</dbReference>
<evidence type="ECO:0000259" key="13">
    <source>
        <dbReference type="PROSITE" id="PS51483"/>
    </source>
</evidence>
<dbReference type="PANTHER" id="PTHR10947">
    <property type="entry name" value="PHENYLALANYL-TRNA SYNTHETASE BETA CHAIN AND LEUCINE-RICH REPEAT-CONTAINING PROTEIN 47"/>
    <property type="match status" value="1"/>
</dbReference>
<evidence type="ECO:0000256" key="4">
    <source>
        <dbReference type="ARBA" id="ARBA00022490"/>
    </source>
</evidence>
<comment type="subcellular location">
    <subcellularLocation>
        <location evidence="2 12">Cytoplasm</location>
    </subcellularLocation>
</comment>
<keyword evidence="4 12" id="KW-0963">Cytoplasm</keyword>
<dbReference type="InterPro" id="IPR041616">
    <property type="entry name" value="PheRS_beta_core"/>
</dbReference>
<comment type="catalytic activity">
    <reaction evidence="12">
        <text>tRNA(Phe) + L-phenylalanine + ATP = L-phenylalanyl-tRNA(Phe) + AMP + diphosphate + H(+)</text>
        <dbReference type="Rhea" id="RHEA:19413"/>
        <dbReference type="Rhea" id="RHEA-COMP:9668"/>
        <dbReference type="Rhea" id="RHEA-COMP:9699"/>
        <dbReference type="ChEBI" id="CHEBI:15378"/>
        <dbReference type="ChEBI" id="CHEBI:30616"/>
        <dbReference type="ChEBI" id="CHEBI:33019"/>
        <dbReference type="ChEBI" id="CHEBI:58095"/>
        <dbReference type="ChEBI" id="CHEBI:78442"/>
        <dbReference type="ChEBI" id="CHEBI:78531"/>
        <dbReference type="ChEBI" id="CHEBI:456215"/>
        <dbReference type="EC" id="6.1.1.20"/>
    </reaction>
</comment>
<keyword evidence="6 12" id="KW-0479">Metal-binding</keyword>
<dbReference type="InterPro" id="IPR005146">
    <property type="entry name" value="B3/B4_tRNA-bd"/>
</dbReference>
<dbReference type="GO" id="GO:0006432">
    <property type="term" value="P:phenylalanyl-tRNA aminoacylation"/>
    <property type="evidence" value="ECO:0007669"/>
    <property type="project" value="UniProtKB-UniRule"/>
</dbReference>
<dbReference type="Gene3D" id="3.50.40.10">
    <property type="entry name" value="Phenylalanyl-trna Synthetase, Chain B, domain 3"/>
    <property type="match status" value="1"/>
</dbReference>
<evidence type="ECO:0000256" key="10">
    <source>
        <dbReference type="ARBA" id="ARBA00022917"/>
    </source>
</evidence>
<proteinExistence type="inferred from homology"/>
<evidence type="ECO:0000256" key="11">
    <source>
        <dbReference type="ARBA" id="ARBA00023146"/>
    </source>
</evidence>
<feature type="binding site" evidence="12">
    <location>
        <position position="332"/>
    </location>
    <ligand>
        <name>Mg(2+)</name>
        <dbReference type="ChEBI" id="CHEBI:18420"/>
        <note>shared with alpha subunit</note>
    </ligand>
</feature>
<dbReference type="HAMAP" id="MF_00284">
    <property type="entry name" value="Phe_tRNA_synth_beta2"/>
    <property type="match status" value="1"/>
</dbReference>
<keyword evidence="8 12" id="KW-0067">ATP-binding</keyword>
<feature type="domain" description="B5" evidence="13">
    <location>
        <begin position="269"/>
        <end position="345"/>
    </location>
</feature>
<dbReference type="GO" id="GO:0009328">
    <property type="term" value="C:phenylalanine-tRNA ligase complex"/>
    <property type="evidence" value="ECO:0007669"/>
    <property type="project" value="TreeGrafter"/>
</dbReference>
<dbReference type="KEGG" id="apo:Arcpr_1560"/>
<keyword evidence="10 12" id="KW-0648">Protein biosynthesis</keyword>
<dbReference type="InterPro" id="IPR045060">
    <property type="entry name" value="Phe-tRNA-ligase_IIc_bsu"/>
</dbReference>
<protein>
    <recommendedName>
        <fullName evidence="12">Phenylalanine--tRNA ligase beta subunit</fullName>
        <ecNumber evidence="12">6.1.1.20</ecNumber>
    </recommendedName>
    <alternativeName>
        <fullName evidence="12">Phenylalanyl-tRNA synthetase beta subunit</fullName>
        <shortName evidence="12">PheRS</shortName>
    </alternativeName>
</protein>
<dbReference type="SUPFAM" id="SSF55681">
    <property type="entry name" value="Class II aaRS and biotin synthetases"/>
    <property type="match status" value="1"/>
</dbReference>
<dbReference type="GeneID" id="8740250"/>
<feature type="binding site" evidence="12">
    <location>
        <position position="323"/>
    </location>
    <ligand>
        <name>Mg(2+)</name>
        <dbReference type="ChEBI" id="CHEBI:18420"/>
        <note>shared with alpha subunit</note>
    </ligand>
</feature>
<keyword evidence="5 12" id="KW-0436">Ligase</keyword>
<dbReference type="PaxDb" id="572546-Arcpr_1560"/>
<keyword evidence="7 12" id="KW-0547">Nucleotide-binding</keyword>
<dbReference type="InterPro" id="IPR009061">
    <property type="entry name" value="DNA-bd_dom_put_sf"/>
</dbReference>
<dbReference type="Gene3D" id="3.30.930.10">
    <property type="entry name" value="Bira Bifunctional Protein, Domain 2"/>
    <property type="match status" value="1"/>
</dbReference>
<reference evidence="14 15" key="1">
    <citation type="journal article" date="2010" name="Stand. Genomic Sci.">
        <title>Complete genome sequence of Archaeoglobus profundus type strain (AV18).</title>
        <authorList>
            <person name="von Jan M."/>
            <person name="Lapidus A."/>
            <person name="Del Rio T.G."/>
            <person name="Copeland A."/>
            <person name="Tice H."/>
            <person name="Cheng J.F."/>
            <person name="Lucas S."/>
            <person name="Chen F."/>
            <person name="Nolan M."/>
            <person name="Goodwin L."/>
            <person name="Han C."/>
            <person name="Pitluck S."/>
            <person name="Liolios K."/>
            <person name="Ivanova N."/>
            <person name="Mavromatis K."/>
            <person name="Ovchinnikova G."/>
            <person name="Chertkov O."/>
            <person name="Pati A."/>
            <person name="Chen A."/>
            <person name="Palaniappan K."/>
            <person name="Land M."/>
            <person name="Hauser L."/>
            <person name="Chang Y.J."/>
            <person name="Jeffries C.D."/>
            <person name="Saunders E."/>
            <person name="Brettin T."/>
            <person name="Detter J.C."/>
            <person name="Chain P."/>
            <person name="Eichinger K."/>
            <person name="Huber H."/>
            <person name="Spring S."/>
            <person name="Rohde M."/>
            <person name="Goker M."/>
            <person name="Wirth R."/>
            <person name="Woyke T."/>
            <person name="Bristow J."/>
            <person name="Eisen J.A."/>
            <person name="Markowitz V."/>
            <person name="Hugenholtz P."/>
            <person name="Kyrpides N.C."/>
            <person name="Klenk H.P."/>
        </authorList>
    </citation>
    <scope>NUCLEOTIDE SEQUENCE [LARGE SCALE GENOMIC DNA]</scope>
    <source>
        <strain evidence="15">DSM 5631 / JCM 9629 / NBRC 100127 / Av18</strain>
    </source>
</reference>
<dbReference type="FunFam" id="3.30.56.10:FF:000011">
    <property type="entry name" value="Phenylalanine--tRNA ligase beta subunit"/>
    <property type="match status" value="1"/>
</dbReference>
<dbReference type="GO" id="GO:0000287">
    <property type="term" value="F:magnesium ion binding"/>
    <property type="evidence" value="ECO:0007669"/>
    <property type="project" value="InterPro"/>
</dbReference>
<accession>D2RER2</accession>
<keyword evidence="9 12" id="KW-0460">Magnesium</keyword>
<dbReference type="SUPFAM" id="SSF46955">
    <property type="entry name" value="Putative DNA-binding domain"/>
    <property type="match status" value="2"/>
</dbReference>
<evidence type="ECO:0000256" key="3">
    <source>
        <dbReference type="ARBA" id="ARBA00007438"/>
    </source>
</evidence>
<gene>
    <name evidence="12" type="primary">pheT</name>
    <name evidence="14" type="ordered locus">Arcpr_1560</name>
</gene>
<dbReference type="NCBIfam" id="TIGR00471">
    <property type="entry name" value="pheT_arch"/>
    <property type="match status" value="1"/>
</dbReference>
<organism evidence="14 15">
    <name type="scientific">Archaeoglobus profundus (strain DSM 5631 / JCM 9629 / NBRC 100127 / Av18)</name>
    <dbReference type="NCBI Taxonomy" id="572546"/>
    <lineage>
        <taxon>Archaea</taxon>
        <taxon>Methanobacteriati</taxon>
        <taxon>Methanobacteriota</taxon>
        <taxon>Archaeoglobi</taxon>
        <taxon>Archaeoglobales</taxon>
        <taxon>Archaeoglobaceae</taxon>
        <taxon>Archaeoglobus</taxon>
    </lineage>
</organism>
<dbReference type="Proteomes" id="UP000001901">
    <property type="component" value="Chromosome"/>
</dbReference>
<evidence type="ECO:0000313" key="15">
    <source>
        <dbReference type="Proteomes" id="UP000001901"/>
    </source>
</evidence>
<comment type="subunit">
    <text evidence="12">Tetramer of two alpha and two beta subunits.</text>
</comment>
<dbReference type="RefSeq" id="WP_012940942.1">
    <property type="nucleotide sequence ID" value="NC_013741.1"/>
</dbReference>
<dbReference type="PROSITE" id="PS51483">
    <property type="entry name" value="B5"/>
    <property type="match status" value="1"/>
</dbReference>
<sequence length="548" mass="63294">MPVVTLYWDELERLVGVDRKTILENLPMIGCDIERVYDDHVDVEFFPNRPDLYSVEGVARALRGFLDIERGYRHYDVKKGDWKIYVDESVLAVRPYIRGCVVRGLKMSDEIIRSLMEVQEDLHWTIGRNRRRMAIGVHDLSKIKFPLTYKAVDKDFSFVPLDFDREMTVEEILREHPKGKKFAFILEGKDRYPMIVDADGDAISFPPIINAEKTRVTEKTTDIFIDVTGFDEYVDKALNILATMLADRGGVIESVEVIYPDKTFTSPDLSPRKMDISKEEIYGLLGFKPSDEEIRIALERMRFGVEKIDDKIVRVLVPPYRADIMHEWDVIEDIAIGYRYDRIEPEYPKTMGIGKSHPWNDLRDVVKEIMIGLGFLEVITFTLTNERVQYDWMGRKAEAWKDYVPLMKPLTEDHTIVRTDLLPKLLEVLAVNKHHPMPQKIFEVGDVVVGMKNRLRLACCITHSKANFAEIRGVVQAVMRELNLDWDVEESGDQAFIEGRRADVIVKGKKVGVFGEIHPEVLEKFEITNPVVGFELDLTEIFDCGYLL</sequence>
<evidence type="ECO:0000256" key="1">
    <source>
        <dbReference type="ARBA" id="ARBA00001946"/>
    </source>
</evidence>
<dbReference type="AlphaFoldDB" id="D2RER2"/>
<keyword evidence="15" id="KW-1185">Reference proteome</keyword>
<dbReference type="OrthoDB" id="10073at2157"/>
<dbReference type="Gene3D" id="3.30.56.10">
    <property type="match status" value="2"/>
</dbReference>
<evidence type="ECO:0000256" key="7">
    <source>
        <dbReference type="ARBA" id="ARBA00022741"/>
    </source>
</evidence>
<dbReference type="Pfam" id="PF17759">
    <property type="entry name" value="tRNA_synthFbeta"/>
    <property type="match status" value="1"/>
</dbReference>
<evidence type="ECO:0000256" key="5">
    <source>
        <dbReference type="ARBA" id="ARBA00022598"/>
    </source>
</evidence>
<dbReference type="STRING" id="572546.Arcpr_1560"/>
<comment type="cofactor">
    <cofactor evidence="1 12">
        <name>Mg(2+)</name>
        <dbReference type="ChEBI" id="CHEBI:18420"/>
    </cofactor>
</comment>
<dbReference type="InterPro" id="IPR020825">
    <property type="entry name" value="Phe-tRNA_synthase-like_B3/B4"/>
</dbReference>
<dbReference type="EMBL" id="CP001857">
    <property type="protein sequence ID" value="ADB58606.1"/>
    <property type="molecule type" value="Genomic_DNA"/>
</dbReference>
<evidence type="ECO:0000256" key="9">
    <source>
        <dbReference type="ARBA" id="ARBA00022842"/>
    </source>
</evidence>
<dbReference type="Pfam" id="PF03483">
    <property type="entry name" value="B3_4"/>
    <property type="match status" value="1"/>
</dbReference>
<evidence type="ECO:0000256" key="12">
    <source>
        <dbReference type="HAMAP-Rule" id="MF_00284"/>
    </source>
</evidence>
<evidence type="ECO:0000256" key="6">
    <source>
        <dbReference type="ARBA" id="ARBA00022723"/>
    </source>
</evidence>
<dbReference type="SUPFAM" id="SSF56037">
    <property type="entry name" value="PheT/TilS domain"/>
    <property type="match status" value="1"/>
</dbReference>
<dbReference type="GO" id="GO:0003723">
    <property type="term" value="F:RNA binding"/>
    <property type="evidence" value="ECO:0007669"/>
    <property type="project" value="InterPro"/>
</dbReference>
<dbReference type="HOGENOM" id="CLU_020279_3_0_2"/>
<keyword evidence="11 12" id="KW-0030">Aminoacyl-tRNA synthetase</keyword>
<dbReference type="PANTHER" id="PTHR10947:SF0">
    <property type="entry name" value="PHENYLALANINE--TRNA LIGASE BETA SUBUNIT"/>
    <property type="match status" value="1"/>
</dbReference>
<dbReference type="CDD" id="cd00769">
    <property type="entry name" value="PheRS_beta_core"/>
    <property type="match status" value="1"/>
</dbReference>
<dbReference type="InterPro" id="IPR004531">
    <property type="entry name" value="Phe-tRNA-synth_IIc_bsu_arc_euk"/>
</dbReference>
<dbReference type="InterPro" id="IPR022918">
    <property type="entry name" value="Phe_tRNA_ligase_beta2_arc"/>
</dbReference>
<dbReference type="SMART" id="SM00874">
    <property type="entry name" value="B5"/>
    <property type="match status" value="1"/>
</dbReference>
<dbReference type="InterPro" id="IPR045864">
    <property type="entry name" value="aa-tRNA-synth_II/BPL/LPL"/>
</dbReference>
<feature type="binding site" evidence="12">
    <location>
        <position position="333"/>
    </location>
    <ligand>
        <name>Mg(2+)</name>
        <dbReference type="ChEBI" id="CHEBI:18420"/>
        <note>shared with alpha subunit</note>
    </ligand>
</feature>
<dbReference type="InterPro" id="IPR005147">
    <property type="entry name" value="tRNA_synthase_B5-dom"/>
</dbReference>
<dbReference type="SMART" id="SM00873">
    <property type="entry name" value="B3_4"/>
    <property type="match status" value="1"/>
</dbReference>
<dbReference type="EC" id="6.1.1.20" evidence="12"/>
<dbReference type="FunFam" id="3.50.40.10:FF:000003">
    <property type="entry name" value="Phenylalanine--tRNA ligase beta subunit"/>
    <property type="match status" value="1"/>
</dbReference>
<evidence type="ECO:0000313" key="14">
    <source>
        <dbReference type="EMBL" id="ADB58606.1"/>
    </source>
</evidence>
<feature type="binding site" evidence="12">
    <location>
        <position position="329"/>
    </location>
    <ligand>
        <name>Mg(2+)</name>
        <dbReference type="ChEBI" id="CHEBI:18420"/>
        <note>shared with alpha subunit</note>
    </ligand>
</feature>